<dbReference type="InterPro" id="IPR039420">
    <property type="entry name" value="WalR-like"/>
</dbReference>
<proteinExistence type="predicted"/>
<reference evidence="5 6" key="1">
    <citation type="submission" date="2019-11" db="EMBL/GenBank/DDBJ databases">
        <authorList>
            <person name="Zheng R.K."/>
            <person name="Sun C.M."/>
        </authorList>
    </citation>
    <scope>NUCLEOTIDE SEQUENCE [LARGE SCALE GENOMIC DNA]</scope>
    <source>
        <strain evidence="5 6">SRB007</strain>
    </source>
</reference>
<dbReference type="AlphaFoldDB" id="A0A6I6JW25"/>
<dbReference type="GO" id="GO:0006355">
    <property type="term" value="P:regulation of DNA-templated transcription"/>
    <property type="evidence" value="ECO:0007669"/>
    <property type="project" value="TreeGrafter"/>
</dbReference>
<dbReference type="PROSITE" id="PS50930">
    <property type="entry name" value="HTH_LYTTR"/>
    <property type="match status" value="1"/>
</dbReference>
<feature type="domain" description="HTH LytTR-type" evidence="4">
    <location>
        <begin position="149"/>
        <end position="257"/>
    </location>
</feature>
<evidence type="ECO:0000256" key="2">
    <source>
        <dbReference type="PROSITE-ProRule" id="PRU00169"/>
    </source>
</evidence>
<keyword evidence="6" id="KW-1185">Reference proteome</keyword>
<dbReference type="Pfam" id="PF04397">
    <property type="entry name" value="LytTR"/>
    <property type="match status" value="1"/>
</dbReference>
<dbReference type="PROSITE" id="PS50110">
    <property type="entry name" value="RESPONSE_REGULATORY"/>
    <property type="match status" value="1"/>
</dbReference>
<organism evidence="5 6">
    <name type="scientific">Pseudodesulfovibrio cashew</name>
    <dbReference type="NCBI Taxonomy" id="2678688"/>
    <lineage>
        <taxon>Bacteria</taxon>
        <taxon>Pseudomonadati</taxon>
        <taxon>Thermodesulfobacteriota</taxon>
        <taxon>Desulfovibrionia</taxon>
        <taxon>Desulfovibrionales</taxon>
        <taxon>Desulfovibrionaceae</taxon>
    </lineage>
</organism>
<dbReference type="SMART" id="SM00448">
    <property type="entry name" value="REC"/>
    <property type="match status" value="1"/>
</dbReference>
<dbReference type="KEGG" id="psel:GM415_00360"/>
<dbReference type="PANTHER" id="PTHR48111">
    <property type="entry name" value="REGULATOR OF RPOS"/>
    <property type="match status" value="1"/>
</dbReference>
<dbReference type="SMART" id="SM00850">
    <property type="entry name" value="LytTR"/>
    <property type="match status" value="1"/>
</dbReference>
<evidence type="ECO:0000313" key="6">
    <source>
        <dbReference type="Proteomes" id="UP000428328"/>
    </source>
</evidence>
<name>A0A6I6JW25_9BACT</name>
<protein>
    <submittedName>
        <fullName evidence="5">Response regulator</fullName>
    </submittedName>
</protein>
<dbReference type="EMBL" id="CP046400">
    <property type="protein sequence ID" value="QGY41934.1"/>
    <property type="molecule type" value="Genomic_DNA"/>
</dbReference>
<dbReference type="GO" id="GO:0000156">
    <property type="term" value="F:phosphorelay response regulator activity"/>
    <property type="evidence" value="ECO:0007669"/>
    <property type="project" value="TreeGrafter"/>
</dbReference>
<dbReference type="SUPFAM" id="SSF52172">
    <property type="entry name" value="CheY-like"/>
    <property type="match status" value="1"/>
</dbReference>
<evidence type="ECO:0000259" key="4">
    <source>
        <dbReference type="PROSITE" id="PS50930"/>
    </source>
</evidence>
<dbReference type="InterPro" id="IPR011006">
    <property type="entry name" value="CheY-like_superfamily"/>
</dbReference>
<dbReference type="InterPro" id="IPR001789">
    <property type="entry name" value="Sig_transdc_resp-reg_receiver"/>
</dbReference>
<dbReference type="Gene3D" id="2.40.50.1020">
    <property type="entry name" value="LytTr DNA-binding domain"/>
    <property type="match status" value="1"/>
</dbReference>
<accession>A0A6I6JW25</accession>
<dbReference type="Pfam" id="PF00072">
    <property type="entry name" value="Response_reg"/>
    <property type="match status" value="1"/>
</dbReference>
<keyword evidence="2" id="KW-0597">Phosphoprotein</keyword>
<evidence type="ECO:0000256" key="1">
    <source>
        <dbReference type="ARBA" id="ARBA00023125"/>
    </source>
</evidence>
<dbReference type="InterPro" id="IPR007492">
    <property type="entry name" value="LytTR_DNA-bd_dom"/>
</dbReference>
<gene>
    <name evidence="5" type="ORF">GM415_00360</name>
</gene>
<feature type="domain" description="Response regulatory" evidence="3">
    <location>
        <begin position="4"/>
        <end position="117"/>
    </location>
</feature>
<dbReference type="Proteomes" id="UP000428328">
    <property type="component" value="Chromosome"/>
</dbReference>
<evidence type="ECO:0000259" key="3">
    <source>
        <dbReference type="PROSITE" id="PS50110"/>
    </source>
</evidence>
<dbReference type="GO" id="GO:0032993">
    <property type="term" value="C:protein-DNA complex"/>
    <property type="evidence" value="ECO:0007669"/>
    <property type="project" value="TreeGrafter"/>
</dbReference>
<dbReference type="PANTHER" id="PTHR48111:SF69">
    <property type="entry name" value="RESPONSE REGULATOR RECEIVER"/>
    <property type="match status" value="1"/>
</dbReference>
<feature type="modified residue" description="4-aspartylphosphate" evidence="2">
    <location>
        <position position="54"/>
    </location>
</feature>
<evidence type="ECO:0000313" key="5">
    <source>
        <dbReference type="EMBL" id="QGY41934.1"/>
    </source>
</evidence>
<keyword evidence="1" id="KW-0238">DNA-binding</keyword>
<dbReference type="GO" id="GO:0000976">
    <property type="term" value="F:transcription cis-regulatory region binding"/>
    <property type="evidence" value="ECO:0007669"/>
    <property type="project" value="TreeGrafter"/>
</dbReference>
<dbReference type="Gene3D" id="3.40.50.2300">
    <property type="match status" value="1"/>
</dbReference>
<sequence length="257" mass="28975">MKIRTLIVDDEAPARNELAYLLTSFPDIECREAGTARQALELIRNDSPDLVFLDIQMPGRDGFDVLREARCLPDPPLFVFVTAYDQYAIRAFEKNAVDYLLKPLTSERLKVSVERVRDLLGGREPGADPQPELNTLLAARPESAPLPRLTVERNGRLQLIDYEDIVYFELVERKIVVNTFDGSFPCHGLATLDDLEARVGGAPFLRINRSAVVNLNRVKEFSPWTGGKYNLILDDDGSTELTLSRGRVKDFKQRLGL</sequence>
<dbReference type="GO" id="GO:0005829">
    <property type="term" value="C:cytosol"/>
    <property type="evidence" value="ECO:0007669"/>
    <property type="project" value="TreeGrafter"/>
</dbReference>